<reference evidence="6 7" key="1">
    <citation type="submission" date="2021-03" db="EMBL/GenBank/DDBJ databases">
        <authorList>
            <person name="Gilmore M.S."/>
            <person name="Schwartzman J."/>
            <person name="Van Tyne D."/>
            <person name="Martin M."/>
            <person name="Earl A.M."/>
            <person name="Manson A.L."/>
            <person name="Straub T."/>
            <person name="Salamzade R."/>
            <person name="Saavedra J."/>
            <person name="Lebreton F."/>
            <person name="Prichula J."/>
            <person name="Schaufler K."/>
            <person name="Gaca A."/>
            <person name="Sgardioli B."/>
            <person name="Wagenaar J."/>
            <person name="Strong T."/>
        </authorList>
    </citation>
    <scope>NUCLEOTIDE SEQUENCE [LARGE SCALE GENOMIC DNA]</scope>
    <source>
        <strain evidence="6 7">665A</strain>
    </source>
</reference>
<proteinExistence type="inferred from homology"/>
<keyword evidence="2" id="KW-0378">Hydrolase</keyword>
<dbReference type="PANTHER" id="PTHR33308">
    <property type="entry name" value="PEPTIDOGLYCAN HYDROLASE FLGJ"/>
    <property type="match status" value="1"/>
</dbReference>
<evidence type="ECO:0000256" key="2">
    <source>
        <dbReference type="ARBA" id="ARBA00022801"/>
    </source>
</evidence>
<feature type="compositionally biased region" description="Polar residues" evidence="3">
    <location>
        <begin position="115"/>
        <end position="125"/>
    </location>
</feature>
<comment type="similarity">
    <text evidence="1">Belongs to the glycosyl hydrolase 73 family.</text>
</comment>
<dbReference type="Gene3D" id="2.70.70.10">
    <property type="entry name" value="Glucose Permease (Domain IIA)"/>
    <property type="match status" value="1"/>
</dbReference>
<feature type="domain" description="Mannosyl-glycoprotein endo-beta-N-acetylglucosamidase-like" evidence="5">
    <location>
        <begin position="159"/>
        <end position="319"/>
    </location>
</feature>
<evidence type="ECO:0000256" key="1">
    <source>
        <dbReference type="ARBA" id="ARBA00010266"/>
    </source>
</evidence>
<comment type="caution">
    <text evidence="6">The sequence shown here is derived from an EMBL/GenBank/DDBJ whole genome shotgun (WGS) entry which is preliminary data.</text>
</comment>
<accession>A0ABV0EXA7</accession>
<evidence type="ECO:0000256" key="4">
    <source>
        <dbReference type="SAM" id="SignalP"/>
    </source>
</evidence>
<dbReference type="CDD" id="cd12797">
    <property type="entry name" value="M23_peptidase"/>
    <property type="match status" value="1"/>
</dbReference>
<dbReference type="InterPro" id="IPR002901">
    <property type="entry name" value="MGlyc_endo_b_GlcNAc-like_dom"/>
</dbReference>
<dbReference type="Gene3D" id="1.10.530.10">
    <property type="match status" value="1"/>
</dbReference>
<dbReference type="Proteomes" id="UP000664357">
    <property type="component" value="Unassembled WGS sequence"/>
</dbReference>
<feature type="region of interest" description="Disordered" evidence="3">
    <location>
        <begin position="30"/>
        <end position="135"/>
    </location>
</feature>
<protein>
    <recommendedName>
        <fullName evidence="5">Mannosyl-glycoprotein endo-beta-N-acetylglucosamidase-like domain-containing protein</fullName>
    </recommendedName>
</protein>
<feature type="chain" id="PRO_5045255990" description="Mannosyl-glycoprotein endo-beta-N-acetylglucosamidase-like domain-containing protein" evidence="4">
    <location>
        <begin position="20"/>
        <end position="458"/>
    </location>
</feature>
<evidence type="ECO:0000313" key="7">
    <source>
        <dbReference type="Proteomes" id="UP000664357"/>
    </source>
</evidence>
<keyword evidence="4" id="KW-0732">Signal</keyword>
<dbReference type="RefSeq" id="WP_207702642.1">
    <property type="nucleotide sequence ID" value="NZ_JAFREL020000009.1"/>
</dbReference>
<dbReference type="EMBL" id="JAFREL020000009">
    <property type="protein sequence ID" value="MEO1773295.1"/>
    <property type="molecule type" value="Genomic_DNA"/>
</dbReference>
<reference evidence="6 7" key="2">
    <citation type="submission" date="2024-02" db="EMBL/GenBank/DDBJ databases">
        <title>The Genome Sequence of Enterococcus sp. DIV0159.</title>
        <authorList>
            <person name="Earl A."/>
            <person name="Manson A."/>
            <person name="Gilmore M."/>
            <person name="Sanders J."/>
            <person name="Shea T."/>
            <person name="Howe W."/>
            <person name="Livny J."/>
            <person name="Cuomo C."/>
            <person name="Neafsey D."/>
            <person name="Birren B."/>
        </authorList>
    </citation>
    <scope>NUCLEOTIDE SEQUENCE [LARGE SCALE GENOMIC DNA]</scope>
    <source>
        <strain evidence="6 7">665A</strain>
    </source>
</reference>
<organism evidence="6 7">
    <name type="scientific">Candidatus Enterococcus ferrettii</name>
    <dbReference type="NCBI Taxonomy" id="2815324"/>
    <lineage>
        <taxon>Bacteria</taxon>
        <taxon>Bacillati</taxon>
        <taxon>Bacillota</taxon>
        <taxon>Bacilli</taxon>
        <taxon>Lactobacillales</taxon>
        <taxon>Enterococcaceae</taxon>
        <taxon>Enterococcus</taxon>
    </lineage>
</organism>
<evidence type="ECO:0000256" key="3">
    <source>
        <dbReference type="SAM" id="MobiDB-lite"/>
    </source>
</evidence>
<name>A0ABV0EXA7_9ENTE</name>
<dbReference type="InterPro" id="IPR051056">
    <property type="entry name" value="Glycosyl_Hydrolase_73"/>
</dbReference>
<dbReference type="InterPro" id="IPR016047">
    <property type="entry name" value="M23ase_b-sheet_dom"/>
</dbReference>
<dbReference type="PANTHER" id="PTHR33308:SF9">
    <property type="entry name" value="PEPTIDOGLYCAN HYDROLASE FLGJ"/>
    <property type="match status" value="1"/>
</dbReference>
<feature type="signal peptide" evidence="4">
    <location>
        <begin position="1"/>
        <end position="19"/>
    </location>
</feature>
<dbReference type="SUPFAM" id="SSF51261">
    <property type="entry name" value="Duplicated hybrid motif"/>
    <property type="match status" value="1"/>
</dbReference>
<gene>
    <name evidence="6" type="ORF">JZO67_005279</name>
</gene>
<dbReference type="Pfam" id="PF01551">
    <property type="entry name" value="Peptidase_M23"/>
    <property type="match status" value="1"/>
</dbReference>
<feature type="compositionally biased region" description="Basic and acidic residues" evidence="3">
    <location>
        <begin position="30"/>
        <end position="48"/>
    </location>
</feature>
<evidence type="ECO:0000259" key="5">
    <source>
        <dbReference type="SMART" id="SM00047"/>
    </source>
</evidence>
<dbReference type="SMART" id="SM00047">
    <property type="entry name" value="LYZ2"/>
    <property type="match status" value="1"/>
</dbReference>
<keyword evidence="7" id="KW-1185">Reference proteome</keyword>
<evidence type="ECO:0000313" key="6">
    <source>
        <dbReference type="EMBL" id="MEO1773295.1"/>
    </source>
</evidence>
<sequence>MKKISKLITALLLSFQAFSSLPINVLAEEQPQKESIEQVEKHAEENEATKTTGTSETSSTTESSMSSSESSTSSSSSTKEYSTSTSTTSSSETITTSSSQTIASSEEPKADDPAPQTTEPTNEPQVETPAPKTEVAAAAAAPIERLVPDSHVIADGSIHFEKNESVESFIRKIGEPARKIGQEKDLYASVMIAQAILESASGSSELAQAPNYNLFGIKGTHNGKSVSFATQEDLGNGNLYATQAGFRVYENYEDCFNDYATLLKEGLTGNSHFYQGVWKENAKTYQEATDYLTGRYATDTQYNQKLNGLIETYELTEYDKAVEGVEISATGFAVPVKSYAISSPFGLRGGEFHRGLDMAAAQGEPIYASKSGTVLKAEYHYSWGNYVVIEHNGGMTTLYAHQSEYLVKPGDQVEQGQLIGYVGSTGNSTGSHLHLEMCQDTSLSQSKLLDPHKVLFGN</sequence>
<dbReference type="Pfam" id="PF01832">
    <property type="entry name" value="Glucosaminidase"/>
    <property type="match status" value="1"/>
</dbReference>
<dbReference type="Gene3D" id="4.10.80.30">
    <property type="entry name" value="DNA polymerase, domain 6"/>
    <property type="match status" value="1"/>
</dbReference>
<dbReference type="InterPro" id="IPR011055">
    <property type="entry name" value="Dup_hybrid_motif"/>
</dbReference>
<feature type="compositionally biased region" description="Low complexity" evidence="3">
    <location>
        <begin position="49"/>
        <end position="105"/>
    </location>
</feature>